<gene>
    <name evidence="3" type="ordered locus">Echvi_2780</name>
</gene>
<comment type="subcellular location">
    <subcellularLocation>
        <location evidence="2">Cell membrane</location>
        <topology evidence="2">Lipid-anchor</topology>
    </subcellularLocation>
</comment>
<keyword evidence="2" id="KW-1134">Transmembrane beta strand</keyword>
<dbReference type="SUPFAM" id="SSF56954">
    <property type="entry name" value="Outer membrane efflux proteins (OEP)"/>
    <property type="match status" value="1"/>
</dbReference>
<dbReference type="GO" id="GO:0005886">
    <property type="term" value="C:plasma membrane"/>
    <property type="evidence" value="ECO:0007669"/>
    <property type="project" value="UniProtKB-SubCell"/>
</dbReference>
<dbReference type="GO" id="GO:0015562">
    <property type="term" value="F:efflux transmembrane transporter activity"/>
    <property type="evidence" value="ECO:0007669"/>
    <property type="project" value="InterPro"/>
</dbReference>
<dbReference type="Gene3D" id="2.20.200.10">
    <property type="entry name" value="Outer membrane efflux proteins (OEP)"/>
    <property type="match status" value="1"/>
</dbReference>
<dbReference type="HOGENOM" id="CLU_012817_13_3_10"/>
<name>L0FYP7_ECHVK</name>
<dbReference type="PANTHER" id="PTHR30203:SF30">
    <property type="entry name" value="OUTER MEMBRANE PROTEIN-RELATED"/>
    <property type="match status" value="1"/>
</dbReference>
<comment type="similarity">
    <text evidence="1 2">Belongs to the outer membrane factor (OMF) (TC 1.B.17) family.</text>
</comment>
<dbReference type="Gene3D" id="1.20.1600.10">
    <property type="entry name" value="Outer membrane efflux proteins (OEP)"/>
    <property type="match status" value="1"/>
</dbReference>
<dbReference type="PROSITE" id="PS51257">
    <property type="entry name" value="PROKAR_LIPOPROTEIN"/>
    <property type="match status" value="1"/>
</dbReference>
<keyword evidence="2" id="KW-0472">Membrane</keyword>
<dbReference type="InterPro" id="IPR010131">
    <property type="entry name" value="MdtP/NodT-like"/>
</dbReference>
<evidence type="ECO:0000256" key="2">
    <source>
        <dbReference type="RuleBase" id="RU362097"/>
    </source>
</evidence>
<dbReference type="OrthoDB" id="9770517at2"/>
<protein>
    <submittedName>
        <fullName evidence="3">Efflux transporter, outer membrane factor lipoprotein, NodT family</fullName>
    </submittedName>
</protein>
<dbReference type="PANTHER" id="PTHR30203">
    <property type="entry name" value="OUTER MEMBRANE CATION EFFLUX PROTEIN"/>
    <property type="match status" value="1"/>
</dbReference>
<dbReference type="KEGG" id="evi:Echvi_2780"/>
<organism evidence="3 4">
    <name type="scientific">Echinicola vietnamensis (strain DSM 17526 / LMG 23754 / KMM 6221)</name>
    <dbReference type="NCBI Taxonomy" id="926556"/>
    <lineage>
        <taxon>Bacteria</taxon>
        <taxon>Pseudomonadati</taxon>
        <taxon>Bacteroidota</taxon>
        <taxon>Cytophagia</taxon>
        <taxon>Cytophagales</taxon>
        <taxon>Cyclobacteriaceae</taxon>
        <taxon>Echinicola</taxon>
    </lineage>
</organism>
<dbReference type="InterPro" id="IPR003423">
    <property type="entry name" value="OMP_efflux"/>
</dbReference>
<keyword evidence="2 3" id="KW-0449">Lipoprotein</keyword>
<dbReference type="STRING" id="926556.Echvi_2780"/>
<proteinExistence type="inferred from homology"/>
<dbReference type="eggNOG" id="COG1538">
    <property type="taxonomic scope" value="Bacteria"/>
</dbReference>
<keyword evidence="4" id="KW-1185">Reference proteome</keyword>
<dbReference type="NCBIfam" id="TIGR01845">
    <property type="entry name" value="outer_NodT"/>
    <property type="match status" value="1"/>
</dbReference>
<keyword evidence="2" id="KW-0812">Transmembrane</keyword>
<dbReference type="AlphaFoldDB" id="L0FYP7"/>
<accession>L0FYP7</accession>
<keyword evidence="2" id="KW-0564">Palmitate</keyword>
<reference evidence="4" key="1">
    <citation type="submission" date="2012-02" db="EMBL/GenBank/DDBJ databases">
        <title>The complete genome of Echinicola vietnamensis DSM 17526.</title>
        <authorList>
            <person name="Lucas S."/>
            <person name="Copeland A."/>
            <person name="Lapidus A."/>
            <person name="Glavina del Rio T."/>
            <person name="Dalin E."/>
            <person name="Tice H."/>
            <person name="Bruce D."/>
            <person name="Goodwin L."/>
            <person name="Pitluck S."/>
            <person name="Peters L."/>
            <person name="Ovchinnikova G."/>
            <person name="Teshima H."/>
            <person name="Kyrpides N."/>
            <person name="Mavromatis K."/>
            <person name="Ivanova N."/>
            <person name="Brettin T."/>
            <person name="Detter J.C."/>
            <person name="Han C."/>
            <person name="Larimer F."/>
            <person name="Land M."/>
            <person name="Hauser L."/>
            <person name="Markowitz V."/>
            <person name="Cheng J.-F."/>
            <person name="Hugenholtz P."/>
            <person name="Woyke T."/>
            <person name="Wu D."/>
            <person name="Brambilla E."/>
            <person name="Klenk H.-P."/>
            <person name="Eisen J.A."/>
        </authorList>
    </citation>
    <scope>NUCLEOTIDE SEQUENCE [LARGE SCALE GENOMIC DNA]</scope>
    <source>
        <strain evidence="4">DSM 17526 / LMG 23754 / KMM 6221</strain>
    </source>
</reference>
<evidence type="ECO:0000313" key="4">
    <source>
        <dbReference type="Proteomes" id="UP000010796"/>
    </source>
</evidence>
<dbReference type="Pfam" id="PF02321">
    <property type="entry name" value="OEP"/>
    <property type="match status" value="2"/>
</dbReference>
<sequence>MIRIDQKVILSIIIIAGIFGGCKSIDIPEKPDMPKIPATFIGEKDSINIAHIPWNKFFNDPNLNSLIEEALEHNLDMLAAVERIEVATAQYRIEKGRLYPTVDGIARYRSGNIKPNLLSGTVNGDRNVDNQIERSFLGFQSTWEIDLWGKIKNRKKAAHQRILATEKGRLLVQTTLIAEVAKLYYELLGFDKELETINKNIDYQEIALELIKIQKMAGRANELAVQQFAAQLLATKSLRYEKEQEIIAAENSLNYLLGRYPEEIPRAESLLDINLPEAINVGVPTDLLLRRPDVQQAELELLATDAHLAAARAEFFPSLSLTPYIGLNEQNIPSAFNFPGALTVGFLGGITAPIFQQFKIRAGFNKSIANNRIAYYQYQQAIMNGYREVLTNLRRVDKMKKKYALKEEETQVLLNSIQIANDLFRGGYATYLEVITAQARALEAELEMTNTRKEVFLSVVDLYRSLGGGWN</sequence>
<dbReference type="EMBL" id="CP003346">
    <property type="protein sequence ID" value="AGA79019.1"/>
    <property type="molecule type" value="Genomic_DNA"/>
</dbReference>
<dbReference type="Proteomes" id="UP000010796">
    <property type="component" value="Chromosome"/>
</dbReference>
<evidence type="ECO:0000313" key="3">
    <source>
        <dbReference type="EMBL" id="AGA79019.1"/>
    </source>
</evidence>
<evidence type="ECO:0000256" key="1">
    <source>
        <dbReference type="ARBA" id="ARBA00007613"/>
    </source>
</evidence>